<dbReference type="SMART" id="SM00855">
    <property type="entry name" value="PGAM"/>
    <property type="match status" value="1"/>
</dbReference>
<organism evidence="1 2">
    <name type="scientific">Saccharopolyspora erythraea</name>
    <name type="common">Streptomyces erythraeus</name>
    <dbReference type="NCBI Taxonomy" id="1836"/>
    <lineage>
        <taxon>Bacteria</taxon>
        <taxon>Bacillati</taxon>
        <taxon>Actinomycetota</taxon>
        <taxon>Actinomycetes</taxon>
        <taxon>Pseudonocardiales</taxon>
        <taxon>Pseudonocardiaceae</taxon>
        <taxon>Saccharopolyspora</taxon>
    </lineage>
</organism>
<dbReference type="Proteomes" id="UP001500729">
    <property type="component" value="Unassembled WGS sequence"/>
</dbReference>
<dbReference type="InterPro" id="IPR013078">
    <property type="entry name" value="His_Pase_superF_clade-1"/>
</dbReference>
<protein>
    <submittedName>
        <fullName evidence="1">Histidine phosphatase family protein</fullName>
    </submittedName>
</protein>
<dbReference type="InterPro" id="IPR050275">
    <property type="entry name" value="PGM_Phosphatase"/>
</dbReference>
<dbReference type="EMBL" id="BAAAGS010000007">
    <property type="protein sequence ID" value="GAA0517721.1"/>
    <property type="molecule type" value="Genomic_DNA"/>
</dbReference>
<evidence type="ECO:0000313" key="1">
    <source>
        <dbReference type="EMBL" id="GAA0517721.1"/>
    </source>
</evidence>
<dbReference type="InterPro" id="IPR029033">
    <property type="entry name" value="His_PPase_superfam"/>
</dbReference>
<comment type="caution">
    <text evidence="1">The sequence shown here is derived from an EMBL/GenBank/DDBJ whole genome shotgun (WGS) entry which is preliminary data.</text>
</comment>
<dbReference type="CDD" id="cd07067">
    <property type="entry name" value="HP_PGM_like"/>
    <property type="match status" value="1"/>
</dbReference>
<evidence type="ECO:0000313" key="2">
    <source>
        <dbReference type="Proteomes" id="UP001500729"/>
    </source>
</evidence>
<proteinExistence type="predicted"/>
<dbReference type="PANTHER" id="PTHR48100">
    <property type="entry name" value="BROAD-SPECIFICITY PHOSPHATASE YOR283W-RELATED"/>
    <property type="match status" value="1"/>
</dbReference>
<keyword evidence="2" id="KW-1185">Reference proteome</keyword>
<dbReference type="PANTHER" id="PTHR48100:SF1">
    <property type="entry name" value="HISTIDINE PHOSPHATASE FAMILY PROTEIN-RELATED"/>
    <property type="match status" value="1"/>
</dbReference>
<dbReference type="Pfam" id="PF00300">
    <property type="entry name" value="His_Phos_1"/>
    <property type="match status" value="1"/>
</dbReference>
<sequence length="228" mass="25358">MTEYRQPRYRPPEGSTEFLLIRHGESARAVPGRPFALLDGQSDPDLAPEGREHARRVADRLKHERFDALYVTTLRRTAQTAAPLAERLGMTPLVEAELREVNLGEWEGGLFRKHVAERHPLSLRMHTEERWDVIPGAEEAQGFRERVLDAVERLAAAHPGQRLAVFTHGGVIAQVLALAAGSRPFAFLGADNGSISQVVVDGERWTVRRYNDTAHLSPRLDPGAAPLT</sequence>
<gene>
    <name evidence="1" type="ORF">GCM10009533_16060</name>
</gene>
<accession>A0ABN1CET9</accession>
<dbReference type="Gene3D" id="3.40.50.1240">
    <property type="entry name" value="Phosphoglycerate mutase-like"/>
    <property type="match status" value="1"/>
</dbReference>
<dbReference type="RefSeq" id="WP_009942293.1">
    <property type="nucleotide sequence ID" value="NZ_BAAAGS010000007.1"/>
</dbReference>
<dbReference type="SUPFAM" id="SSF53254">
    <property type="entry name" value="Phosphoglycerate mutase-like"/>
    <property type="match status" value="1"/>
</dbReference>
<reference evidence="1 2" key="1">
    <citation type="journal article" date="2019" name="Int. J. Syst. Evol. Microbiol.">
        <title>The Global Catalogue of Microorganisms (GCM) 10K type strain sequencing project: providing services to taxonomists for standard genome sequencing and annotation.</title>
        <authorList>
            <consortium name="The Broad Institute Genomics Platform"/>
            <consortium name="The Broad Institute Genome Sequencing Center for Infectious Disease"/>
            <person name="Wu L."/>
            <person name="Ma J."/>
        </authorList>
    </citation>
    <scope>NUCLEOTIDE SEQUENCE [LARGE SCALE GENOMIC DNA]</scope>
    <source>
        <strain evidence="1 2">JCM 10303</strain>
    </source>
</reference>
<name>A0ABN1CET9_SACER</name>